<dbReference type="CDD" id="cd07249">
    <property type="entry name" value="MMCE"/>
    <property type="match status" value="1"/>
</dbReference>
<organism evidence="4 5">
    <name type="scientific">Thalassiosira pseudonana</name>
    <name type="common">Marine diatom</name>
    <name type="synonym">Cyclotella nana</name>
    <dbReference type="NCBI Taxonomy" id="35128"/>
    <lineage>
        <taxon>Eukaryota</taxon>
        <taxon>Sar</taxon>
        <taxon>Stramenopiles</taxon>
        <taxon>Ochrophyta</taxon>
        <taxon>Bacillariophyta</taxon>
        <taxon>Coscinodiscophyceae</taxon>
        <taxon>Thalassiosirophycidae</taxon>
        <taxon>Thalassiosirales</taxon>
        <taxon>Thalassiosiraceae</taxon>
        <taxon>Thalassiosira</taxon>
    </lineage>
</organism>
<dbReference type="PANTHER" id="PTHR43048">
    <property type="entry name" value="METHYLMALONYL-COA EPIMERASE"/>
    <property type="match status" value="1"/>
</dbReference>
<dbReference type="OMA" id="LWVDMLG"/>
<gene>
    <name evidence="4" type="ORF">THAPSDRAFT_3661</name>
</gene>
<dbReference type="GO" id="GO:0004493">
    <property type="term" value="F:methylmalonyl-CoA epimerase activity"/>
    <property type="evidence" value="ECO:0000318"/>
    <property type="project" value="GO_Central"/>
</dbReference>
<accession>B8BYE7</accession>
<dbReference type="eggNOG" id="ENOG502RZ24">
    <property type="taxonomic scope" value="Eukaryota"/>
</dbReference>
<dbReference type="PROSITE" id="PS51819">
    <property type="entry name" value="VOC"/>
    <property type="match status" value="1"/>
</dbReference>
<dbReference type="SUPFAM" id="SSF54593">
    <property type="entry name" value="Glyoxalase/Bleomycin resistance protein/Dihydroxybiphenyl dioxygenase"/>
    <property type="match status" value="1"/>
</dbReference>
<reference evidence="4 5" key="1">
    <citation type="journal article" date="2004" name="Science">
        <title>The genome of the diatom Thalassiosira pseudonana: ecology, evolution, and metabolism.</title>
        <authorList>
            <person name="Armbrust E.V."/>
            <person name="Berges J.A."/>
            <person name="Bowler C."/>
            <person name="Green B.R."/>
            <person name="Martinez D."/>
            <person name="Putnam N.H."/>
            <person name="Zhou S."/>
            <person name="Allen A.E."/>
            <person name="Apt K.E."/>
            <person name="Bechner M."/>
            <person name="Brzezinski M.A."/>
            <person name="Chaal B.K."/>
            <person name="Chiovitti A."/>
            <person name="Davis A.K."/>
            <person name="Demarest M.S."/>
            <person name="Detter J.C."/>
            <person name="Glavina T."/>
            <person name="Goodstein D."/>
            <person name="Hadi M.Z."/>
            <person name="Hellsten U."/>
            <person name="Hildebrand M."/>
            <person name="Jenkins B.D."/>
            <person name="Jurka J."/>
            <person name="Kapitonov V.V."/>
            <person name="Kroger N."/>
            <person name="Lau W.W."/>
            <person name="Lane T.W."/>
            <person name="Larimer F.W."/>
            <person name="Lippmeier J.C."/>
            <person name="Lucas S."/>
            <person name="Medina M."/>
            <person name="Montsant A."/>
            <person name="Obornik M."/>
            <person name="Parker M.S."/>
            <person name="Palenik B."/>
            <person name="Pazour G.J."/>
            <person name="Richardson P.M."/>
            <person name="Rynearson T.A."/>
            <person name="Saito M.A."/>
            <person name="Schwartz D.C."/>
            <person name="Thamatrakoln K."/>
            <person name="Valentin K."/>
            <person name="Vardi A."/>
            <person name="Wilkerson F.P."/>
            <person name="Rokhsar D.S."/>
        </authorList>
    </citation>
    <scope>NUCLEOTIDE SEQUENCE [LARGE SCALE GENOMIC DNA]</scope>
    <source>
        <strain evidence="4 5">CCMP1335</strain>
    </source>
</reference>
<keyword evidence="2" id="KW-0479">Metal-binding</keyword>
<dbReference type="STRING" id="35128.B8BYE7"/>
<dbReference type="InterPro" id="IPR037523">
    <property type="entry name" value="VOC_core"/>
</dbReference>
<evidence type="ECO:0000256" key="1">
    <source>
        <dbReference type="ARBA" id="ARBA00009308"/>
    </source>
</evidence>
<proteinExistence type="inferred from homology"/>
<evidence type="ECO:0000313" key="4">
    <source>
        <dbReference type="EMBL" id="EED93876.1"/>
    </source>
</evidence>
<dbReference type="GO" id="GO:0046491">
    <property type="term" value="P:L-methylmalonyl-CoA metabolic process"/>
    <property type="evidence" value="ECO:0000318"/>
    <property type="project" value="GO_Central"/>
</dbReference>
<dbReference type="Pfam" id="PF13669">
    <property type="entry name" value="Glyoxalase_4"/>
    <property type="match status" value="1"/>
</dbReference>
<dbReference type="HOGENOM" id="CLU_110049_0_0_1"/>
<dbReference type="PaxDb" id="35128-Thaps3661"/>
<dbReference type="InterPro" id="IPR051785">
    <property type="entry name" value="MMCE/EMCE_epimerase"/>
</dbReference>
<dbReference type="Gene3D" id="3.10.180.10">
    <property type="entry name" value="2,3-Dihydroxybiphenyl 1,2-Dioxygenase, domain 1"/>
    <property type="match status" value="1"/>
</dbReference>
<dbReference type="AlphaFoldDB" id="B8BYE7"/>
<evidence type="ECO:0000256" key="2">
    <source>
        <dbReference type="ARBA" id="ARBA00022723"/>
    </source>
</evidence>
<dbReference type="InParanoid" id="B8BYE7"/>
<dbReference type="GO" id="GO:0046872">
    <property type="term" value="F:metal ion binding"/>
    <property type="evidence" value="ECO:0007669"/>
    <property type="project" value="UniProtKB-KW"/>
</dbReference>
<evidence type="ECO:0000259" key="3">
    <source>
        <dbReference type="PROSITE" id="PS51819"/>
    </source>
</evidence>
<sequence>MASIILKSVLQRMSHIILRVGGNGTARTISAVSSSITHQHLSTEVPLRFSSSWFASARRTFASNSTKPFQVLGLQQIAIGSLDNSSLSHLWCDIFGVSKIGNFKSEKENVDEDILRLGKEGSPHAVEIDLMMPIDPEKSPKVHVPSLNHIGLWVDDLPAAVEWMANQGVRFTPGGIRKGAAGHDVTFIHPKGNEKSPIGGGGVLIELVQAPQNVIDALS</sequence>
<dbReference type="InterPro" id="IPR017515">
    <property type="entry name" value="MeMalonyl-CoA_epimerase"/>
</dbReference>
<comment type="similarity">
    <text evidence="1">Belongs to the methylmalonyl-CoA epimerase family.</text>
</comment>
<dbReference type="EMBL" id="CM000640">
    <property type="protein sequence ID" value="EED93876.1"/>
    <property type="molecule type" value="Genomic_DNA"/>
</dbReference>
<dbReference type="Proteomes" id="UP000001449">
    <property type="component" value="Chromosome 3"/>
</dbReference>
<dbReference type="GeneID" id="7451295"/>
<protein>
    <recommendedName>
        <fullName evidence="3">VOC domain-containing protein</fullName>
    </recommendedName>
</protein>
<evidence type="ECO:0000313" key="5">
    <source>
        <dbReference type="Proteomes" id="UP000001449"/>
    </source>
</evidence>
<feature type="domain" description="VOC" evidence="3">
    <location>
        <begin position="73"/>
        <end position="210"/>
    </location>
</feature>
<dbReference type="InterPro" id="IPR029068">
    <property type="entry name" value="Glyas_Bleomycin-R_OHBP_Dase"/>
</dbReference>
<keyword evidence="5" id="KW-1185">Reference proteome</keyword>
<dbReference type="PANTHER" id="PTHR43048:SF3">
    <property type="entry name" value="METHYLMALONYL-COA EPIMERASE, MITOCHONDRIAL"/>
    <property type="match status" value="1"/>
</dbReference>
<dbReference type="KEGG" id="tps:THAPSDRAFT_3661"/>
<dbReference type="RefSeq" id="XP_002288440.1">
    <property type="nucleotide sequence ID" value="XM_002288404.1"/>
</dbReference>
<name>B8BYE7_THAPS</name>
<reference evidence="4 5" key="2">
    <citation type="journal article" date="2008" name="Nature">
        <title>The Phaeodactylum genome reveals the evolutionary history of diatom genomes.</title>
        <authorList>
            <person name="Bowler C."/>
            <person name="Allen A.E."/>
            <person name="Badger J.H."/>
            <person name="Grimwood J."/>
            <person name="Jabbari K."/>
            <person name="Kuo A."/>
            <person name="Maheswari U."/>
            <person name="Martens C."/>
            <person name="Maumus F."/>
            <person name="Otillar R.P."/>
            <person name="Rayko E."/>
            <person name="Salamov A."/>
            <person name="Vandepoele K."/>
            <person name="Beszteri B."/>
            <person name="Gruber A."/>
            <person name="Heijde M."/>
            <person name="Katinka M."/>
            <person name="Mock T."/>
            <person name="Valentin K."/>
            <person name="Verret F."/>
            <person name="Berges J.A."/>
            <person name="Brownlee C."/>
            <person name="Cadoret J.P."/>
            <person name="Chiovitti A."/>
            <person name="Choi C.J."/>
            <person name="Coesel S."/>
            <person name="De Martino A."/>
            <person name="Detter J.C."/>
            <person name="Durkin C."/>
            <person name="Falciatore A."/>
            <person name="Fournet J."/>
            <person name="Haruta M."/>
            <person name="Huysman M.J."/>
            <person name="Jenkins B.D."/>
            <person name="Jiroutova K."/>
            <person name="Jorgensen R.E."/>
            <person name="Joubert Y."/>
            <person name="Kaplan A."/>
            <person name="Kroger N."/>
            <person name="Kroth P.G."/>
            <person name="La Roche J."/>
            <person name="Lindquist E."/>
            <person name="Lommer M."/>
            <person name="Martin-Jezequel V."/>
            <person name="Lopez P.J."/>
            <person name="Lucas S."/>
            <person name="Mangogna M."/>
            <person name="McGinnis K."/>
            <person name="Medlin L.K."/>
            <person name="Montsant A."/>
            <person name="Oudot-Le Secq M.P."/>
            <person name="Napoli C."/>
            <person name="Obornik M."/>
            <person name="Parker M.S."/>
            <person name="Petit J.L."/>
            <person name="Porcel B.M."/>
            <person name="Poulsen N."/>
            <person name="Robison M."/>
            <person name="Rychlewski L."/>
            <person name="Rynearson T.A."/>
            <person name="Schmutz J."/>
            <person name="Shapiro H."/>
            <person name="Siaut M."/>
            <person name="Stanley M."/>
            <person name="Sussman M.R."/>
            <person name="Taylor A.R."/>
            <person name="Vardi A."/>
            <person name="von Dassow P."/>
            <person name="Vyverman W."/>
            <person name="Willis A."/>
            <person name="Wyrwicz L.S."/>
            <person name="Rokhsar D.S."/>
            <person name="Weissenbach J."/>
            <person name="Armbrust E.V."/>
            <person name="Green B.R."/>
            <person name="Van de Peer Y."/>
            <person name="Grigoriev I.V."/>
        </authorList>
    </citation>
    <scope>NUCLEOTIDE SEQUENCE [LARGE SCALE GENOMIC DNA]</scope>
    <source>
        <strain evidence="4 5">CCMP1335</strain>
    </source>
</reference>